<dbReference type="InterPro" id="IPR011992">
    <property type="entry name" value="EF-hand-dom_pair"/>
</dbReference>
<dbReference type="GO" id="GO:0035303">
    <property type="term" value="P:regulation of dephosphorylation"/>
    <property type="evidence" value="ECO:0007669"/>
    <property type="project" value="InterPro"/>
</dbReference>
<proteinExistence type="predicted"/>
<keyword evidence="3" id="KW-0106">Calcium</keyword>
<dbReference type="Gene3D" id="1.10.238.10">
    <property type="entry name" value="EF-hand"/>
    <property type="match status" value="1"/>
</dbReference>
<dbReference type="PROSITE" id="PS50222">
    <property type="entry name" value="EF_HAND_2"/>
    <property type="match status" value="1"/>
</dbReference>
<dbReference type="WBParaSite" id="Hba_16597">
    <property type="protein sequence ID" value="Hba_16597"/>
    <property type="gene ID" value="Hba_16597"/>
</dbReference>
<comment type="subcellular location">
    <subcellularLocation>
        <location evidence="1">Cytoplasm</location>
    </subcellularLocation>
</comment>
<organism evidence="5 6">
    <name type="scientific">Heterorhabditis bacteriophora</name>
    <name type="common">Entomopathogenic nematode worm</name>
    <dbReference type="NCBI Taxonomy" id="37862"/>
    <lineage>
        <taxon>Eukaryota</taxon>
        <taxon>Metazoa</taxon>
        <taxon>Ecdysozoa</taxon>
        <taxon>Nematoda</taxon>
        <taxon>Chromadorea</taxon>
        <taxon>Rhabditida</taxon>
        <taxon>Rhabditina</taxon>
        <taxon>Rhabditomorpha</taxon>
        <taxon>Strongyloidea</taxon>
        <taxon>Heterorhabditidae</taxon>
        <taxon>Heterorhabditis</taxon>
    </lineage>
</organism>
<dbReference type="AlphaFoldDB" id="A0A1I7XH04"/>
<evidence type="ECO:0000256" key="1">
    <source>
        <dbReference type="ARBA" id="ARBA00004496"/>
    </source>
</evidence>
<evidence type="ECO:0000259" key="4">
    <source>
        <dbReference type="PROSITE" id="PS50222"/>
    </source>
</evidence>
<protein>
    <submittedName>
        <fullName evidence="6">EF-hand domain-containing protein</fullName>
    </submittedName>
</protein>
<feature type="domain" description="EF-hand" evidence="4">
    <location>
        <begin position="272"/>
        <end position="307"/>
    </location>
</feature>
<dbReference type="GO" id="GO:0005819">
    <property type="term" value="C:spindle"/>
    <property type="evidence" value="ECO:0007669"/>
    <property type="project" value="TreeGrafter"/>
</dbReference>
<sequence length="376" mass="43217">MSSGSELSSCQNTESIIRRLLETYCLENYNGSSKGEKISNVLRKEDDNLFPWRIPSWGIRKMVYQEAKDMAMLEHEKTLLKDQDVAVNALEIEINKKLLKSVSNETSQAISVRDLLVVLSRSSYSIRDMFPPSVVAQLQSISKLSDGAISSKLIFLYVHCCHVKSRQRALITHYASRTSHITCDEFEKFVIDEIANSMPLLDTFSLGNHWRILDSFRRCDRDESGMLSLEELRGNYTPLFLERVFATHTLYEEKEIDFRAFVDFNVAVESREEPASIRYLFRCVDLWDDGYLCREEVKLMVDSLLTNLISIAGGFAPSVDDVVDEIFDMAKPVEPTRITLDDIIKSTRGSTIFGIMIDIETFIKYENRENEMEEED</sequence>
<reference evidence="6" key="1">
    <citation type="submission" date="2016-11" db="UniProtKB">
        <authorList>
            <consortium name="WormBaseParasite"/>
        </authorList>
    </citation>
    <scope>IDENTIFICATION</scope>
</reference>
<evidence type="ECO:0000256" key="2">
    <source>
        <dbReference type="ARBA" id="ARBA00022490"/>
    </source>
</evidence>
<dbReference type="InterPro" id="IPR039865">
    <property type="entry name" value="PPP2R3C"/>
</dbReference>
<evidence type="ECO:0000313" key="6">
    <source>
        <dbReference type="WBParaSite" id="Hba_16597"/>
    </source>
</evidence>
<dbReference type="GO" id="GO:0000226">
    <property type="term" value="P:microtubule cytoskeleton organization"/>
    <property type="evidence" value="ECO:0007669"/>
    <property type="project" value="TreeGrafter"/>
</dbReference>
<evidence type="ECO:0000256" key="3">
    <source>
        <dbReference type="ARBA" id="ARBA00022837"/>
    </source>
</evidence>
<dbReference type="SUPFAM" id="SSF47473">
    <property type="entry name" value="EF-hand"/>
    <property type="match status" value="1"/>
</dbReference>
<dbReference type="PROSITE" id="PS00018">
    <property type="entry name" value="EF_HAND_1"/>
    <property type="match status" value="1"/>
</dbReference>
<dbReference type="PANTHER" id="PTHR12085:SF3">
    <property type="entry name" value="SERINE_THREONINE-PROTEIN PHOSPHATASE 2A REGULATORY SUBUNIT B'' SUBUNIT GAMMA"/>
    <property type="match status" value="1"/>
</dbReference>
<dbReference type="GO" id="GO:0005813">
    <property type="term" value="C:centrosome"/>
    <property type="evidence" value="ECO:0007669"/>
    <property type="project" value="TreeGrafter"/>
</dbReference>
<dbReference type="GO" id="GO:0005509">
    <property type="term" value="F:calcium ion binding"/>
    <property type="evidence" value="ECO:0007669"/>
    <property type="project" value="InterPro"/>
</dbReference>
<keyword evidence="5" id="KW-1185">Reference proteome</keyword>
<name>A0A1I7XH04_HETBA</name>
<accession>A0A1I7XH04</accession>
<dbReference type="PANTHER" id="PTHR12085">
    <property type="entry name" value="SERINE/THREONINE-PROTEIN PHOSPHATASE 2A REGULATORY SUBUNIT B'' SUBUNIT GAMMA"/>
    <property type="match status" value="1"/>
</dbReference>
<evidence type="ECO:0000313" key="5">
    <source>
        <dbReference type="Proteomes" id="UP000095283"/>
    </source>
</evidence>
<dbReference type="GO" id="GO:0030865">
    <property type="term" value="P:cortical cytoskeleton organization"/>
    <property type="evidence" value="ECO:0007669"/>
    <property type="project" value="TreeGrafter"/>
</dbReference>
<dbReference type="InterPro" id="IPR018247">
    <property type="entry name" value="EF_Hand_1_Ca_BS"/>
</dbReference>
<dbReference type="Proteomes" id="UP000095283">
    <property type="component" value="Unplaced"/>
</dbReference>
<dbReference type="InterPro" id="IPR002048">
    <property type="entry name" value="EF_hand_dom"/>
</dbReference>
<dbReference type="GO" id="GO:0005737">
    <property type="term" value="C:cytoplasm"/>
    <property type="evidence" value="ECO:0007669"/>
    <property type="project" value="UniProtKB-SubCell"/>
</dbReference>
<keyword evidence="2" id="KW-0963">Cytoplasm</keyword>